<dbReference type="AlphaFoldDB" id="A0ABC9G9G7"/>
<evidence type="ECO:0000259" key="2">
    <source>
        <dbReference type="Pfam" id="PF00646"/>
    </source>
</evidence>
<evidence type="ECO:0000313" key="5">
    <source>
        <dbReference type="Proteomes" id="UP001497457"/>
    </source>
</evidence>
<name>A0ABC9G9G7_9POAL</name>
<evidence type="ECO:0000256" key="1">
    <source>
        <dbReference type="SAM" id="MobiDB-lite"/>
    </source>
</evidence>
<dbReference type="Pfam" id="PF00646">
    <property type="entry name" value="F-box"/>
    <property type="match status" value="1"/>
</dbReference>
<dbReference type="InterPro" id="IPR001810">
    <property type="entry name" value="F-box_dom"/>
</dbReference>
<gene>
    <name evidence="4" type="ORF">URODEC1_LOCUS113218</name>
</gene>
<dbReference type="InterPro" id="IPR056594">
    <property type="entry name" value="AT5G49610-like_b-prop"/>
</dbReference>
<keyword evidence="5" id="KW-1185">Reference proteome</keyword>
<reference evidence="4" key="1">
    <citation type="submission" date="2024-10" db="EMBL/GenBank/DDBJ databases">
        <authorList>
            <person name="Ryan C."/>
        </authorList>
    </citation>
    <scope>NUCLEOTIDE SEQUENCE [LARGE SCALE GENOMIC DNA]</scope>
</reference>
<dbReference type="SUPFAM" id="SSF50969">
    <property type="entry name" value="YVTN repeat-like/Quinoprotein amine dehydrogenase"/>
    <property type="match status" value="1"/>
</dbReference>
<feature type="domain" description="F-box protein AT5G49610-like beta-propeller" evidence="3">
    <location>
        <begin position="141"/>
        <end position="411"/>
    </location>
</feature>
<dbReference type="InterPro" id="IPR036047">
    <property type="entry name" value="F-box-like_dom_sf"/>
</dbReference>
<sequence>MAPVPKQRLSSSKKSRLRCRGRHALEPPTPPSSSSNSRRGQAAPRSMAPVPELMDDLIGEVLLRLPPDDPVGLINATLVCKRWHRIFSDPGFRHRFRELHLHLFPPRMLGGFLCNLTWVSKFVPTSLYLHHAEARRDWRALDARHGRVLLHGVPKDAWTNPLDSGLFVWDPATDHCTEVPSPPRKAYAGCLRTWNATVLCAAAGACDGRRCGRKPFVVVVVGSGAFTCKYSCVYSSSDGEWRNRTYGPRPGDDIAAQWNVEMAMPTALVGRSLYFADRRNKVILIFNLDTQRMNMIPLPPDCHGNRTVLMTTEGGGRLGFATVLLGSKLFLVSGVTSPDGEVVDWDISRVIDLDKLLPAGAYSPFVIGVADDIGVIFLRTYDGGVFTLDLNSGHVKKVYKDTSVYRVVPCVSFKS</sequence>
<feature type="region of interest" description="Disordered" evidence="1">
    <location>
        <begin position="1"/>
        <end position="49"/>
    </location>
</feature>
<accession>A0ABC9G9G7</accession>
<dbReference type="InterPro" id="IPR011044">
    <property type="entry name" value="Quino_amine_DH_bsu"/>
</dbReference>
<evidence type="ECO:0000313" key="4">
    <source>
        <dbReference type="EMBL" id="CAL5089185.1"/>
    </source>
</evidence>
<protein>
    <recommendedName>
        <fullName evidence="6">F-box domain-containing protein</fullName>
    </recommendedName>
</protein>
<feature type="compositionally biased region" description="Basic residues" evidence="1">
    <location>
        <begin position="11"/>
        <end position="22"/>
    </location>
</feature>
<evidence type="ECO:0000259" key="3">
    <source>
        <dbReference type="Pfam" id="PF23635"/>
    </source>
</evidence>
<feature type="domain" description="F-box" evidence="2">
    <location>
        <begin position="55"/>
        <end position="94"/>
    </location>
</feature>
<dbReference type="SUPFAM" id="SSF81383">
    <property type="entry name" value="F-box domain"/>
    <property type="match status" value="1"/>
</dbReference>
<proteinExistence type="predicted"/>
<dbReference type="PANTHER" id="PTHR32133">
    <property type="entry name" value="OS07G0120400 PROTEIN"/>
    <property type="match status" value="1"/>
</dbReference>
<dbReference type="Pfam" id="PF23635">
    <property type="entry name" value="Beta-prop_AT5G49610-like"/>
    <property type="match status" value="1"/>
</dbReference>
<organism evidence="4 5">
    <name type="scientific">Urochloa decumbens</name>
    <dbReference type="NCBI Taxonomy" id="240449"/>
    <lineage>
        <taxon>Eukaryota</taxon>
        <taxon>Viridiplantae</taxon>
        <taxon>Streptophyta</taxon>
        <taxon>Embryophyta</taxon>
        <taxon>Tracheophyta</taxon>
        <taxon>Spermatophyta</taxon>
        <taxon>Magnoliopsida</taxon>
        <taxon>Liliopsida</taxon>
        <taxon>Poales</taxon>
        <taxon>Poaceae</taxon>
        <taxon>PACMAD clade</taxon>
        <taxon>Panicoideae</taxon>
        <taxon>Panicodae</taxon>
        <taxon>Paniceae</taxon>
        <taxon>Melinidinae</taxon>
        <taxon>Urochloa</taxon>
    </lineage>
</organism>
<dbReference type="Proteomes" id="UP001497457">
    <property type="component" value="Chromosome 8b"/>
</dbReference>
<dbReference type="Gene3D" id="1.20.1280.50">
    <property type="match status" value="1"/>
</dbReference>
<dbReference type="PANTHER" id="PTHR32133:SF386">
    <property type="entry name" value="F-BOX DOMAIN-CONTAINING PROTEIN"/>
    <property type="match status" value="1"/>
</dbReference>
<dbReference type="EMBL" id="OZ075118">
    <property type="protein sequence ID" value="CAL5089185.1"/>
    <property type="molecule type" value="Genomic_DNA"/>
</dbReference>
<evidence type="ECO:0008006" key="6">
    <source>
        <dbReference type="Google" id="ProtNLM"/>
    </source>
</evidence>